<proteinExistence type="predicted"/>
<feature type="transmembrane region" description="Helical" evidence="1">
    <location>
        <begin position="12"/>
        <end position="33"/>
    </location>
</feature>
<keyword evidence="1" id="KW-0812">Transmembrane</keyword>
<feature type="transmembrane region" description="Helical" evidence="1">
    <location>
        <begin position="136"/>
        <end position="161"/>
    </location>
</feature>
<feature type="transmembrane region" description="Helical" evidence="1">
    <location>
        <begin position="430"/>
        <end position="451"/>
    </location>
</feature>
<dbReference type="Proteomes" id="UP000825078">
    <property type="component" value="Chromosome"/>
</dbReference>
<dbReference type="Proteomes" id="UP000254069">
    <property type="component" value="Unassembled WGS sequence"/>
</dbReference>
<dbReference type="EMBL" id="AP024613">
    <property type="protein sequence ID" value="BCV45994.1"/>
    <property type="molecule type" value="Genomic_DNA"/>
</dbReference>
<keyword evidence="5" id="KW-1185">Reference proteome</keyword>
<organism evidence="4 5">
    <name type="scientific">Shewanella algae</name>
    <dbReference type="NCBI Taxonomy" id="38313"/>
    <lineage>
        <taxon>Bacteria</taxon>
        <taxon>Pseudomonadati</taxon>
        <taxon>Pseudomonadota</taxon>
        <taxon>Gammaproteobacteria</taxon>
        <taxon>Alteromonadales</taxon>
        <taxon>Shewanellaceae</taxon>
        <taxon>Shewanella</taxon>
    </lineage>
</organism>
<feature type="domain" description="Nucleoside transporter/FeoB GTPase Gate" evidence="2">
    <location>
        <begin position="138"/>
        <end position="233"/>
    </location>
</feature>
<feature type="transmembrane region" description="Helical" evidence="1">
    <location>
        <begin position="55"/>
        <end position="77"/>
    </location>
</feature>
<evidence type="ECO:0000259" key="2">
    <source>
        <dbReference type="Pfam" id="PF07670"/>
    </source>
</evidence>
<feature type="transmembrane region" description="Helical" evidence="1">
    <location>
        <begin position="97"/>
        <end position="116"/>
    </location>
</feature>
<protein>
    <submittedName>
        <fullName evidence="3">Membrane protein</fullName>
    </submittedName>
    <submittedName>
        <fullName evidence="4">Uncharacterized protein conserved in bacteria</fullName>
    </submittedName>
</protein>
<evidence type="ECO:0000313" key="5">
    <source>
        <dbReference type="Proteomes" id="UP000254069"/>
    </source>
</evidence>
<sequence length="452" mass="49319">MADEKQPRNITTILTFLVPSLLGVLLFMTPISYNNELTIPVAVLAGELKNLLNDYLTSIICAIVVFTATASVLVKLLRPGFIRRSKFLNSLLNISPAWLLVRVLGAIFICLTFFQVGPEMLIADSTGALVMNGLLPLLFCVFFFAGMFLPLLLNFGLLELFGTLLTKLMRPVFNLPGRSAIDCMASWLGDGSVGILLTSKQYENRFYTQREAAVIGTTFSAVSITFTLVVLTQVKLQAMFVPFYLTVCLAGIVAAIIVPKLPPLSRKKDVYVDGSPRQKDDESLPKGHNSLSWGLDLALTKASHTGGVFKVLSEGVKNVIDMIFGVLPVVMALGTIALVIAEYTPVFNYLGKPFIPLLELMQIPEATQASKTIVVGFADMFIPSILATSIESDMTRFVIAALSVTQLIYMSEVGALLIGSKIPVKIWELFAIFLLRTLVTLPVIAGMAHLLF</sequence>
<reference evidence="4 5" key="1">
    <citation type="submission" date="2018-06" db="EMBL/GenBank/DDBJ databases">
        <authorList>
            <consortium name="Pathogen Informatics"/>
            <person name="Doyle S."/>
        </authorList>
    </citation>
    <scope>NUCLEOTIDE SEQUENCE [LARGE SCALE GENOMIC DNA]</scope>
    <source>
        <strain evidence="4 5">NCTC10738</strain>
    </source>
</reference>
<feature type="transmembrane region" description="Helical" evidence="1">
    <location>
        <begin position="238"/>
        <end position="258"/>
    </location>
</feature>
<dbReference type="InterPro" id="IPR011642">
    <property type="entry name" value="Gate_dom"/>
</dbReference>
<feature type="transmembrane region" description="Helical" evidence="1">
    <location>
        <begin position="212"/>
        <end position="232"/>
    </location>
</feature>
<evidence type="ECO:0000313" key="3">
    <source>
        <dbReference type="EMBL" id="BCV45994.1"/>
    </source>
</evidence>
<reference evidence="3" key="2">
    <citation type="submission" date="2021-05" db="EMBL/GenBank/DDBJ databases">
        <title>Molecular characterization for Shewanella algae harboring chromosomal blaOXA-55-like strains isolated from clinical and environment sample.</title>
        <authorList>
            <person name="Ohama Y."/>
            <person name="Aoki K."/>
            <person name="Harada S."/>
            <person name="Moriya K."/>
            <person name="Ishii Y."/>
            <person name="Tateda K."/>
        </authorList>
    </citation>
    <scope>NUCLEOTIDE SEQUENCE</scope>
    <source>
        <strain evidence="3">TUM17379</strain>
    </source>
</reference>
<dbReference type="AlphaFoldDB" id="A0A380BF50"/>
<name>A0A380BF50_9GAMM</name>
<dbReference type="EMBL" id="UGYO01000002">
    <property type="protein sequence ID" value="SUJ00039.1"/>
    <property type="molecule type" value="Genomic_DNA"/>
</dbReference>
<accession>A0A380BF50</accession>
<gene>
    <name evidence="3" type="primary">argW</name>
    <name evidence="4" type="ORF">NCTC10738_02966</name>
    <name evidence="3" type="ORF">TUM17379_30120</name>
</gene>
<feature type="transmembrane region" description="Helical" evidence="1">
    <location>
        <begin position="397"/>
        <end position="418"/>
    </location>
</feature>
<evidence type="ECO:0000256" key="1">
    <source>
        <dbReference type="SAM" id="Phobius"/>
    </source>
</evidence>
<dbReference type="Pfam" id="PF07670">
    <property type="entry name" value="Gate"/>
    <property type="match status" value="1"/>
</dbReference>
<feature type="transmembrane region" description="Helical" evidence="1">
    <location>
        <begin position="319"/>
        <end position="341"/>
    </location>
</feature>
<keyword evidence="1" id="KW-0472">Membrane</keyword>
<evidence type="ECO:0000313" key="4">
    <source>
        <dbReference type="EMBL" id="SUJ00039.1"/>
    </source>
</evidence>
<keyword evidence="1" id="KW-1133">Transmembrane helix</keyword>